<dbReference type="Proteomes" id="UP000029859">
    <property type="component" value="Unassembled WGS sequence"/>
</dbReference>
<evidence type="ECO:0000256" key="1">
    <source>
        <dbReference type="SAM" id="MobiDB-lite"/>
    </source>
</evidence>
<dbReference type="EMBL" id="JRHO01000014">
    <property type="protein sequence ID" value="KGK97702.1"/>
    <property type="molecule type" value="Genomic_DNA"/>
</dbReference>
<dbReference type="Pfam" id="PF26256">
    <property type="entry name" value="DUF8060"/>
    <property type="match status" value="1"/>
</dbReference>
<dbReference type="AlphaFoldDB" id="A0A099SXS9"/>
<name>A0A099SXS9_METMT</name>
<evidence type="ECO:0000313" key="5">
    <source>
        <dbReference type="Proteomes" id="UP000029859"/>
    </source>
</evidence>
<dbReference type="InterPro" id="IPR058373">
    <property type="entry name" value="DUF8060"/>
</dbReference>
<feature type="transmembrane region" description="Helical" evidence="2">
    <location>
        <begin position="42"/>
        <end position="66"/>
    </location>
</feature>
<evidence type="ECO:0000256" key="2">
    <source>
        <dbReference type="SAM" id="Phobius"/>
    </source>
</evidence>
<keyword evidence="2" id="KW-1133">Transmembrane helix</keyword>
<feature type="region of interest" description="Disordered" evidence="1">
    <location>
        <begin position="1"/>
        <end position="35"/>
    </location>
</feature>
<feature type="domain" description="DUF8060" evidence="3">
    <location>
        <begin position="13"/>
        <end position="95"/>
    </location>
</feature>
<comment type="caution">
    <text evidence="4">The sequence shown here is derived from an EMBL/GenBank/DDBJ whole genome shotgun (WGS) entry which is preliminary data.</text>
</comment>
<gene>
    <name evidence="4" type="ORF">LI82_07930</name>
</gene>
<protein>
    <recommendedName>
        <fullName evidence="3">DUF8060 domain-containing protein</fullName>
    </recommendedName>
</protein>
<reference evidence="4 5" key="1">
    <citation type="submission" date="2014-09" db="EMBL/GenBank/DDBJ databases">
        <title>Draft genome sequence of an obligately methylotrophic methanogen, Methanococcoides methylutens, isolated from marine sediment.</title>
        <authorList>
            <person name="Guan Y."/>
            <person name="Ngugi D.K."/>
            <person name="Blom J."/>
            <person name="Ali S."/>
            <person name="Ferry J.G."/>
            <person name="Stingl U."/>
        </authorList>
    </citation>
    <scope>NUCLEOTIDE SEQUENCE [LARGE SCALE GENOMIC DNA]</scope>
    <source>
        <strain evidence="4 5">DSM 2657</strain>
    </source>
</reference>
<proteinExistence type="predicted"/>
<organism evidence="4 5">
    <name type="scientific">Methanococcoides methylutens</name>
    <dbReference type="NCBI Taxonomy" id="2226"/>
    <lineage>
        <taxon>Archaea</taxon>
        <taxon>Methanobacteriati</taxon>
        <taxon>Methanobacteriota</taxon>
        <taxon>Stenosarchaea group</taxon>
        <taxon>Methanomicrobia</taxon>
        <taxon>Methanosarcinales</taxon>
        <taxon>Methanosarcinaceae</taxon>
        <taxon>Methanococcoides</taxon>
    </lineage>
</organism>
<keyword evidence="2" id="KW-0472">Membrane</keyword>
<evidence type="ECO:0000259" key="3">
    <source>
        <dbReference type="Pfam" id="PF26256"/>
    </source>
</evidence>
<keyword evidence="2" id="KW-0812">Transmembrane</keyword>
<keyword evidence="5" id="KW-1185">Reference proteome</keyword>
<accession>A0A099SXS9</accession>
<evidence type="ECO:0000313" key="4">
    <source>
        <dbReference type="EMBL" id="KGK97702.1"/>
    </source>
</evidence>
<dbReference type="RefSeq" id="WP_048194705.1">
    <property type="nucleotide sequence ID" value="NZ_CAAGSM010000005.1"/>
</dbReference>
<sequence length="104" mass="11639">MTGEEDINKIESMEEEKPATLAPDAKGRASNSNNNDESFKKLVNASVVIVLVALIFIALFSFFFSMQEAIFALFNPRYQALMQAVFSLMVVVMGVYMIKMFLGK</sequence>
<dbReference type="OrthoDB" id="137886at2157"/>
<feature type="compositionally biased region" description="Basic and acidic residues" evidence="1">
    <location>
        <begin position="1"/>
        <end position="18"/>
    </location>
</feature>
<feature type="transmembrane region" description="Helical" evidence="2">
    <location>
        <begin position="78"/>
        <end position="98"/>
    </location>
</feature>